<feature type="region of interest" description="Disordered" evidence="1">
    <location>
        <begin position="92"/>
        <end position="142"/>
    </location>
</feature>
<dbReference type="InterPro" id="IPR019885">
    <property type="entry name" value="Tscrpt_reg_HTH_AsnC-type_CS"/>
</dbReference>
<dbReference type="AlphaFoldDB" id="A0A2D2CXF4"/>
<reference evidence="3" key="1">
    <citation type="submission" date="2017-10" db="EMBL/GenBank/DDBJ databases">
        <title>Completed PacBio SMRT sequence of Methylosinus trichosporium OB3b reveals presence of a third large plasmid.</title>
        <authorList>
            <person name="Charles T.C."/>
            <person name="Lynch M.D.J."/>
            <person name="Heil J.R."/>
            <person name="Cheng J."/>
        </authorList>
    </citation>
    <scope>NUCLEOTIDE SEQUENCE [LARGE SCALE GENOMIC DNA]</scope>
    <source>
        <strain evidence="3">OB3b</strain>
    </source>
</reference>
<dbReference type="RefSeq" id="WP_003608867.1">
    <property type="nucleotide sequence ID" value="NZ_ADVE02000001.1"/>
</dbReference>
<evidence type="ECO:0000313" key="3">
    <source>
        <dbReference type="Proteomes" id="UP000230709"/>
    </source>
</evidence>
<protein>
    <recommendedName>
        <fullName evidence="4">Helix-turn-helix domain-containing protein</fullName>
    </recommendedName>
</protein>
<dbReference type="Proteomes" id="UP000230709">
    <property type="component" value="Chromosome"/>
</dbReference>
<name>A0A2D2CXF4_METT3</name>
<evidence type="ECO:0000313" key="2">
    <source>
        <dbReference type="EMBL" id="ATQ67366.1"/>
    </source>
</evidence>
<gene>
    <name evidence="2" type="ORF">CQW49_05255</name>
</gene>
<sequence length="283" mass="31068">MQFHRWFKAQGADFLDMRLRKLPAGLFKHLYFLRCLAACNGGALPPVAEIAFLLGSSTAAVERRLAALREAGLIAEAGGELRIAGDEGAAEAPEVLSGAERTRRWRDRRGASGDGPRDEAVTLGDGIEKDQEGETDSPRVPRGAAVYERFDEFFETFPARDEESPREPALAAWRRAVVDDGADQAQLIRAAKAYAAAIASRERRFICSPARWLSEARWRASGPPQAAEAAPEPAGVWIEVGKPGWEEWSAWWRATKRRSPPIDKLGGWRFPSALPPEAPQLAA</sequence>
<feature type="compositionally biased region" description="Basic and acidic residues" evidence="1">
    <location>
        <begin position="108"/>
        <end position="139"/>
    </location>
</feature>
<evidence type="ECO:0000256" key="1">
    <source>
        <dbReference type="SAM" id="MobiDB-lite"/>
    </source>
</evidence>
<organism evidence="2 3">
    <name type="scientific">Methylosinus trichosporium (strain ATCC 35070 / NCIMB 11131 / UNIQEM 75 / OB3b)</name>
    <dbReference type="NCBI Taxonomy" id="595536"/>
    <lineage>
        <taxon>Bacteria</taxon>
        <taxon>Pseudomonadati</taxon>
        <taxon>Pseudomonadota</taxon>
        <taxon>Alphaproteobacteria</taxon>
        <taxon>Hyphomicrobiales</taxon>
        <taxon>Methylocystaceae</taxon>
        <taxon>Methylosinus</taxon>
    </lineage>
</organism>
<proteinExistence type="predicted"/>
<dbReference type="SUPFAM" id="SSF46785">
    <property type="entry name" value="Winged helix' DNA-binding domain"/>
    <property type="match status" value="1"/>
</dbReference>
<dbReference type="EMBL" id="CP023737">
    <property type="protein sequence ID" value="ATQ67366.1"/>
    <property type="molecule type" value="Genomic_DNA"/>
</dbReference>
<dbReference type="PROSITE" id="PS00519">
    <property type="entry name" value="HTH_ASNC_1"/>
    <property type="match status" value="1"/>
</dbReference>
<dbReference type="KEGG" id="mtw:CQW49_05255"/>
<evidence type="ECO:0008006" key="4">
    <source>
        <dbReference type="Google" id="ProtNLM"/>
    </source>
</evidence>
<dbReference type="STRING" id="595536.GCA_000178815_04107"/>
<dbReference type="InterPro" id="IPR036390">
    <property type="entry name" value="WH_DNA-bd_sf"/>
</dbReference>
<keyword evidence="3" id="KW-1185">Reference proteome</keyword>
<accession>A0A2D2CXF4</accession>